<dbReference type="InParanoid" id="A0A2K1IR36"/>
<proteinExistence type="predicted"/>
<reference evidence="1 3" key="1">
    <citation type="journal article" date="2008" name="Science">
        <title>The Physcomitrella genome reveals evolutionary insights into the conquest of land by plants.</title>
        <authorList>
            <person name="Rensing S."/>
            <person name="Lang D."/>
            <person name="Zimmer A."/>
            <person name="Terry A."/>
            <person name="Salamov A."/>
            <person name="Shapiro H."/>
            <person name="Nishiyama T."/>
            <person name="Perroud P.-F."/>
            <person name="Lindquist E."/>
            <person name="Kamisugi Y."/>
            <person name="Tanahashi T."/>
            <person name="Sakakibara K."/>
            <person name="Fujita T."/>
            <person name="Oishi K."/>
            <person name="Shin-I T."/>
            <person name="Kuroki Y."/>
            <person name="Toyoda A."/>
            <person name="Suzuki Y."/>
            <person name="Hashimoto A."/>
            <person name="Yamaguchi K."/>
            <person name="Sugano A."/>
            <person name="Kohara Y."/>
            <person name="Fujiyama A."/>
            <person name="Anterola A."/>
            <person name="Aoki S."/>
            <person name="Ashton N."/>
            <person name="Barbazuk W.B."/>
            <person name="Barker E."/>
            <person name="Bennetzen J."/>
            <person name="Bezanilla M."/>
            <person name="Blankenship R."/>
            <person name="Cho S.H."/>
            <person name="Dutcher S."/>
            <person name="Estelle M."/>
            <person name="Fawcett J.A."/>
            <person name="Gundlach H."/>
            <person name="Hanada K."/>
            <person name="Heyl A."/>
            <person name="Hicks K.A."/>
            <person name="Hugh J."/>
            <person name="Lohr M."/>
            <person name="Mayer K."/>
            <person name="Melkozernov A."/>
            <person name="Murata T."/>
            <person name="Nelson D."/>
            <person name="Pils B."/>
            <person name="Prigge M."/>
            <person name="Reiss B."/>
            <person name="Renner T."/>
            <person name="Rombauts S."/>
            <person name="Rushton P."/>
            <person name="Sanderfoot A."/>
            <person name="Schween G."/>
            <person name="Shiu S.-H."/>
            <person name="Stueber K."/>
            <person name="Theodoulou F.L."/>
            <person name="Tu H."/>
            <person name="Van de Peer Y."/>
            <person name="Verrier P.J."/>
            <person name="Waters E."/>
            <person name="Wood A."/>
            <person name="Yang L."/>
            <person name="Cove D."/>
            <person name="Cuming A."/>
            <person name="Hasebe M."/>
            <person name="Lucas S."/>
            <person name="Mishler D.B."/>
            <person name="Reski R."/>
            <person name="Grigoriev I."/>
            <person name="Quatrano R.S."/>
            <person name="Boore J.L."/>
        </authorList>
    </citation>
    <scope>NUCLEOTIDE SEQUENCE [LARGE SCALE GENOMIC DNA]</scope>
    <source>
        <strain evidence="2 3">cv. Gransden 2004</strain>
    </source>
</reference>
<organism evidence="1">
    <name type="scientific">Physcomitrium patens</name>
    <name type="common">Spreading-leaved earth moss</name>
    <name type="synonym">Physcomitrella patens</name>
    <dbReference type="NCBI Taxonomy" id="3218"/>
    <lineage>
        <taxon>Eukaryota</taxon>
        <taxon>Viridiplantae</taxon>
        <taxon>Streptophyta</taxon>
        <taxon>Embryophyta</taxon>
        <taxon>Bryophyta</taxon>
        <taxon>Bryophytina</taxon>
        <taxon>Bryopsida</taxon>
        <taxon>Funariidae</taxon>
        <taxon>Funariales</taxon>
        <taxon>Funariaceae</taxon>
        <taxon>Physcomitrium</taxon>
    </lineage>
</organism>
<dbReference type="Gramene" id="Pp3c21_7954V3.1">
    <property type="protein sequence ID" value="PAC:32914669.CDS.1"/>
    <property type="gene ID" value="Pp3c21_7954"/>
</dbReference>
<reference evidence="1 3" key="2">
    <citation type="journal article" date="2018" name="Plant J.">
        <title>The Physcomitrella patens chromosome-scale assembly reveals moss genome structure and evolution.</title>
        <authorList>
            <person name="Lang D."/>
            <person name="Ullrich K.K."/>
            <person name="Murat F."/>
            <person name="Fuchs J."/>
            <person name="Jenkins J."/>
            <person name="Haas F.B."/>
            <person name="Piednoel M."/>
            <person name="Gundlach H."/>
            <person name="Van Bel M."/>
            <person name="Meyberg R."/>
            <person name="Vives C."/>
            <person name="Morata J."/>
            <person name="Symeonidi A."/>
            <person name="Hiss M."/>
            <person name="Muchero W."/>
            <person name="Kamisugi Y."/>
            <person name="Saleh O."/>
            <person name="Blanc G."/>
            <person name="Decker E.L."/>
            <person name="van Gessel N."/>
            <person name="Grimwood J."/>
            <person name="Hayes R.D."/>
            <person name="Graham S.W."/>
            <person name="Gunter L.E."/>
            <person name="McDaniel S.F."/>
            <person name="Hoernstein S.N.W."/>
            <person name="Larsson A."/>
            <person name="Li F.W."/>
            <person name="Perroud P.F."/>
            <person name="Phillips J."/>
            <person name="Ranjan P."/>
            <person name="Rokshar D.S."/>
            <person name="Rothfels C.J."/>
            <person name="Schneider L."/>
            <person name="Shu S."/>
            <person name="Stevenson D.W."/>
            <person name="Thummler F."/>
            <person name="Tillich M."/>
            <person name="Villarreal Aguilar J.C."/>
            <person name="Widiez T."/>
            <person name="Wong G.K."/>
            <person name="Wymore A."/>
            <person name="Zhang Y."/>
            <person name="Zimmer A.D."/>
            <person name="Quatrano R.S."/>
            <person name="Mayer K.F.X."/>
            <person name="Goodstein D."/>
            <person name="Casacuberta J.M."/>
            <person name="Vandepoele K."/>
            <person name="Reski R."/>
            <person name="Cuming A.C."/>
            <person name="Tuskan G.A."/>
            <person name="Maumus F."/>
            <person name="Salse J."/>
            <person name="Schmutz J."/>
            <person name="Rensing S.A."/>
        </authorList>
    </citation>
    <scope>NUCLEOTIDE SEQUENCE [LARGE SCALE GENOMIC DNA]</scope>
    <source>
        <strain evidence="2 3">cv. Gransden 2004</strain>
    </source>
</reference>
<dbReference type="EnsemblPlants" id="Pp3c21_7950V3.1">
    <property type="protein sequence ID" value="PAC:32915548.CDS.1"/>
    <property type="gene ID" value="Pp3c21_7950"/>
</dbReference>
<dbReference type="Proteomes" id="UP000006727">
    <property type="component" value="Chromosome 21"/>
</dbReference>
<evidence type="ECO:0000313" key="1">
    <source>
        <dbReference type="EMBL" id="PNR31739.1"/>
    </source>
</evidence>
<sequence length="145" mass="16583">MCCAFPVQLRDSFKSNAVLVVSNDLWRGRLFCVIEDHIPKLLLLLHLLNPREVVQHCEASTSPSSGFSLARTEFCYQEFCRVAHFHLGVLHLHNRRFFKSEFQSLKLGLDLRALGTQEGEFSGTNKRISDNFLELSSRMAEGKQN</sequence>
<dbReference type="Gramene" id="Pp3c21_7950V3.1">
    <property type="protein sequence ID" value="PAC:32915548.CDS.1"/>
    <property type="gene ID" value="Pp3c21_7950"/>
</dbReference>
<dbReference type="EnsemblPlants" id="Pp3c21_7954V3.1">
    <property type="protein sequence ID" value="PAC:32914669.CDS.1"/>
    <property type="gene ID" value="Pp3c21_7954"/>
</dbReference>
<dbReference type="AlphaFoldDB" id="A0A2K1IR36"/>
<reference evidence="2" key="3">
    <citation type="submission" date="2020-12" db="UniProtKB">
        <authorList>
            <consortium name="EnsemblPlants"/>
        </authorList>
    </citation>
    <scope>IDENTIFICATION</scope>
</reference>
<gene>
    <name evidence="1" type="ORF">PHYPA_025862</name>
</gene>
<keyword evidence="3" id="KW-1185">Reference proteome</keyword>
<evidence type="ECO:0000313" key="2">
    <source>
        <dbReference type="EnsemblPlants" id="PAC:32914669.CDS.1"/>
    </source>
</evidence>
<accession>A0A2K1IR36</accession>
<evidence type="ECO:0000313" key="3">
    <source>
        <dbReference type="Proteomes" id="UP000006727"/>
    </source>
</evidence>
<dbReference type="EMBL" id="ABEU02000021">
    <property type="protein sequence ID" value="PNR31739.1"/>
    <property type="molecule type" value="Genomic_DNA"/>
</dbReference>
<name>A0A2K1IR36_PHYPA</name>
<protein>
    <submittedName>
        <fullName evidence="1 2">Uncharacterized protein</fullName>
    </submittedName>
</protein>